<feature type="region of interest" description="Disordered" evidence="1">
    <location>
        <begin position="62"/>
        <end position="82"/>
    </location>
</feature>
<evidence type="ECO:0000313" key="2">
    <source>
        <dbReference type="EMBL" id="GFB17584.1"/>
    </source>
</evidence>
<comment type="caution">
    <text evidence="2">The sequence shown here is derived from an EMBL/GenBank/DDBJ whole genome shotgun (WGS) entry which is preliminary data.</text>
</comment>
<evidence type="ECO:0000256" key="1">
    <source>
        <dbReference type="SAM" id="MobiDB-lite"/>
    </source>
</evidence>
<organism evidence="2">
    <name type="scientific">Tanacetum cinerariifolium</name>
    <name type="common">Dalmatian daisy</name>
    <name type="synonym">Chrysanthemum cinerariifolium</name>
    <dbReference type="NCBI Taxonomy" id="118510"/>
    <lineage>
        <taxon>Eukaryota</taxon>
        <taxon>Viridiplantae</taxon>
        <taxon>Streptophyta</taxon>
        <taxon>Embryophyta</taxon>
        <taxon>Tracheophyta</taxon>
        <taxon>Spermatophyta</taxon>
        <taxon>Magnoliopsida</taxon>
        <taxon>eudicotyledons</taxon>
        <taxon>Gunneridae</taxon>
        <taxon>Pentapetalae</taxon>
        <taxon>asterids</taxon>
        <taxon>campanulids</taxon>
        <taxon>Asterales</taxon>
        <taxon>Asteraceae</taxon>
        <taxon>Asteroideae</taxon>
        <taxon>Anthemideae</taxon>
        <taxon>Anthemidinae</taxon>
        <taxon>Tanacetum</taxon>
    </lineage>
</organism>
<reference evidence="2" key="1">
    <citation type="journal article" date="2019" name="Sci. Rep.">
        <title>Draft genome of Tanacetum cinerariifolium, the natural source of mosquito coil.</title>
        <authorList>
            <person name="Yamashiro T."/>
            <person name="Shiraishi A."/>
            <person name="Satake H."/>
            <person name="Nakayama K."/>
        </authorList>
    </citation>
    <scope>NUCLEOTIDE SEQUENCE</scope>
</reference>
<protein>
    <submittedName>
        <fullName evidence="2">Uncharacterized protein</fullName>
    </submittedName>
</protein>
<dbReference type="EMBL" id="BKCJ010568526">
    <property type="protein sequence ID" value="GFB17584.1"/>
    <property type="molecule type" value="Genomic_DNA"/>
</dbReference>
<feature type="non-terminal residue" evidence="2">
    <location>
        <position position="1"/>
    </location>
</feature>
<feature type="compositionally biased region" description="Basic residues" evidence="1">
    <location>
        <begin position="162"/>
        <end position="178"/>
    </location>
</feature>
<sequence>NIESRIQKTDQKRTMREVEEERIEVGIITVQEVLGKGIDDIVDLGIRTLVVSGKKQKDRVTAQRRFKVAQKSAESRSRPPTKSQLRNLMMTYLKNMGGYKHSQLKEKIFAEIQGLFERQKRVIDDFKPMDSDDTVDKEKVLEEHDNTKVEVKQEGDEESIRKRPGRRLKMKAIKKSKR</sequence>
<gene>
    <name evidence="2" type="ORF">Tci_689555</name>
</gene>
<dbReference type="AlphaFoldDB" id="A0A699KYF3"/>
<proteinExistence type="predicted"/>
<accession>A0A699KYF3</accession>
<name>A0A699KYF3_TANCI</name>
<feature type="region of interest" description="Disordered" evidence="1">
    <location>
        <begin position="127"/>
        <end position="178"/>
    </location>
</feature>
<feature type="compositionally biased region" description="Basic and acidic residues" evidence="1">
    <location>
        <begin position="127"/>
        <end position="161"/>
    </location>
</feature>